<sequence length="224" mass="25145">MTDRNAVDREGDSNEPSETRETTGDSWSGENECGADTAGIDLPRDVVDEIERLTRLQRSAADETEAEAYESRCEELLADHEFTARIRDDEGDDVLVLHPDAWHGDGVIRTDRIDDIERAVEIPLEGTGDPDDWDHVDASNRSLVEAVRDVHGEVHGDNASLLADFASNHYAKPIESLTGEELAEFRTEYFVRNAWPTEKQKEVIEESIRLLFEIADKPIPDRGS</sequence>
<keyword evidence="5" id="KW-1185">Reference proteome</keyword>
<dbReference type="Proteomes" id="UP000509241">
    <property type="component" value="Chromosome"/>
</dbReference>
<proteinExistence type="predicted"/>
<dbReference type="EMBL" id="CP058601">
    <property type="protein sequence ID" value="QLG48061.1"/>
    <property type="molecule type" value="Genomic_DNA"/>
</dbReference>
<feature type="compositionally biased region" description="Basic and acidic residues" evidence="1">
    <location>
        <begin position="1"/>
        <end position="23"/>
    </location>
</feature>
<evidence type="ECO:0000313" key="5">
    <source>
        <dbReference type="Proteomes" id="UP000509241"/>
    </source>
</evidence>
<feature type="domain" description="DUF7108" evidence="2">
    <location>
        <begin position="41"/>
        <end position="126"/>
    </location>
</feature>
<feature type="region of interest" description="Disordered" evidence="1">
    <location>
        <begin position="1"/>
        <end position="43"/>
    </location>
</feature>
<accession>A0A7D5KBW3</accession>
<gene>
    <name evidence="4" type="ORF">HYG82_03970</name>
</gene>
<dbReference type="KEGG" id="haly:HYG82_03970"/>
<feature type="domain" description="DUF7108" evidence="3">
    <location>
        <begin position="131"/>
        <end position="218"/>
    </location>
</feature>
<dbReference type="RefSeq" id="WP_179259802.1">
    <property type="nucleotide sequence ID" value="NZ_CP058601.1"/>
</dbReference>
<name>A0A7D5KBW3_9EURY</name>
<organism evidence="4 5">
    <name type="scientific">Natrinema halophilum</name>
    <dbReference type="NCBI Taxonomy" id="1699371"/>
    <lineage>
        <taxon>Archaea</taxon>
        <taxon>Methanobacteriati</taxon>
        <taxon>Methanobacteriota</taxon>
        <taxon>Stenosarchaea group</taxon>
        <taxon>Halobacteria</taxon>
        <taxon>Halobacteriales</taxon>
        <taxon>Natrialbaceae</taxon>
        <taxon>Natrinema</taxon>
    </lineage>
</organism>
<dbReference type="Pfam" id="PF23420">
    <property type="entry name" value="DUF7108_C"/>
    <property type="match status" value="1"/>
</dbReference>
<reference evidence="4 5" key="1">
    <citation type="submission" date="2020-07" db="EMBL/GenBank/DDBJ databases">
        <authorList>
            <person name="Cui H."/>
        </authorList>
    </citation>
    <scope>NUCLEOTIDE SEQUENCE [LARGE SCALE GENOMIC DNA]</scope>
    <source>
        <strain evidence="4 5">YPL8</strain>
    </source>
</reference>
<evidence type="ECO:0000256" key="1">
    <source>
        <dbReference type="SAM" id="MobiDB-lite"/>
    </source>
</evidence>
<dbReference type="InterPro" id="IPR055532">
    <property type="entry name" value="DUF7108_N"/>
</dbReference>
<dbReference type="AlphaFoldDB" id="A0A7D5KBW3"/>
<dbReference type="InterPro" id="IPR056494">
    <property type="entry name" value="DUF7108_C"/>
</dbReference>
<evidence type="ECO:0000259" key="2">
    <source>
        <dbReference type="Pfam" id="PF23418"/>
    </source>
</evidence>
<dbReference type="GeneID" id="56032419"/>
<dbReference type="Pfam" id="PF23418">
    <property type="entry name" value="DUF7108"/>
    <property type="match status" value="1"/>
</dbReference>
<evidence type="ECO:0000259" key="3">
    <source>
        <dbReference type="Pfam" id="PF23420"/>
    </source>
</evidence>
<dbReference type="OrthoDB" id="203809at2157"/>
<evidence type="ECO:0000313" key="4">
    <source>
        <dbReference type="EMBL" id="QLG48061.1"/>
    </source>
</evidence>
<protein>
    <submittedName>
        <fullName evidence="4">RnhA operon protein</fullName>
    </submittedName>
</protein>